<dbReference type="AlphaFoldDB" id="A0A8H6VWK6"/>
<reference evidence="2" key="1">
    <citation type="submission" date="2020-05" db="EMBL/GenBank/DDBJ databases">
        <title>Mycena genomes resolve the evolution of fungal bioluminescence.</title>
        <authorList>
            <person name="Tsai I.J."/>
        </authorList>
    </citation>
    <scope>NUCLEOTIDE SEQUENCE</scope>
    <source>
        <strain evidence="2">110903Hualien_Pintung</strain>
    </source>
</reference>
<comment type="caution">
    <text evidence="2">The sequence shown here is derived from an EMBL/GenBank/DDBJ whole genome shotgun (WGS) entry which is preliminary data.</text>
</comment>
<organism evidence="2 3">
    <name type="scientific">Mycena chlorophos</name>
    <name type="common">Agaric fungus</name>
    <name type="synonym">Agaricus chlorophos</name>
    <dbReference type="NCBI Taxonomy" id="658473"/>
    <lineage>
        <taxon>Eukaryota</taxon>
        <taxon>Fungi</taxon>
        <taxon>Dikarya</taxon>
        <taxon>Basidiomycota</taxon>
        <taxon>Agaricomycotina</taxon>
        <taxon>Agaricomycetes</taxon>
        <taxon>Agaricomycetidae</taxon>
        <taxon>Agaricales</taxon>
        <taxon>Marasmiineae</taxon>
        <taxon>Mycenaceae</taxon>
        <taxon>Mycena</taxon>
    </lineage>
</organism>
<evidence type="ECO:0000313" key="3">
    <source>
        <dbReference type="Proteomes" id="UP000613580"/>
    </source>
</evidence>
<dbReference type="EMBL" id="JACAZE010000016">
    <property type="protein sequence ID" value="KAF7296522.1"/>
    <property type="molecule type" value="Genomic_DNA"/>
</dbReference>
<dbReference type="Proteomes" id="UP000613580">
    <property type="component" value="Unassembled WGS sequence"/>
</dbReference>
<evidence type="ECO:0000313" key="2">
    <source>
        <dbReference type="EMBL" id="KAF7296522.1"/>
    </source>
</evidence>
<protein>
    <submittedName>
        <fullName evidence="2">Uncharacterized protein</fullName>
    </submittedName>
</protein>
<sequence length="218" mass="23974">MSGFPATSFSFRHVFSPPSLWNARGVYKDARKCSQNRHRLAMTRAASARPLSLTTTTNTSMASTTHATPTAFISGPLEPTPEFFTTHYISRLSSAIAAGHAFIIGPSRGTDALALSHLLQAGVAPTRITVFLRESETRWGARFRRMGVKVVVSGRSHTDRDAAMTAASDYDILRYLTEAEARALYGDKFRPRVSGTEKNEIRRRELVAATSLRVNGEL</sequence>
<feature type="compositionally biased region" description="Low complexity" evidence="1">
    <location>
        <begin position="54"/>
        <end position="68"/>
    </location>
</feature>
<dbReference type="OrthoDB" id="5422905at2759"/>
<proteinExistence type="predicted"/>
<evidence type="ECO:0000256" key="1">
    <source>
        <dbReference type="SAM" id="MobiDB-lite"/>
    </source>
</evidence>
<keyword evidence="3" id="KW-1185">Reference proteome</keyword>
<name>A0A8H6VWK6_MYCCL</name>
<accession>A0A8H6VWK6</accession>
<feature type="region of interest" description="Disordered" evidence="1">
    <location>
        <begin position="44"/>
        <end position="72"/>
    </location>
</feature>
<gene>
    <name evidence="2" type="ORF">HMN09_01059100</name>
</gene>